<dbReference type="InterPro" id="IPR008979">
    <property type="entry name" value="Galactose-bd-like_sf"/>
</dbReference>
<dbReference type="EMBL" id="FZNT01000012">
    <property type="protein sequence ID" value="SNR76885.1"/>
    <property type="molecule type" value="Genomic_DNA"/>
</dbReference>
<dbReference type="AlphaFoldDB" id="A0A238Z0D0"/>
<accession>A0A238Z0D0</accession>
<evidence type="ECO:0000256" key="4">
    <source>
        <dbReference type="ARBA" id="ARBA00022801"/>
    </source>
</evidence>
<dbReference type="CDD" id="cd08990">
    <property type="entry name" value="GH43_AXH_like"/>
    <property type="match status" value="1"/>
</dbReference>
<evidence type="ECO:0000256" key="6">
    <source>
        <dbReference type="ARBA" id="ARBA00023295"/>
    </source>
</evidence>
<feature type="domain" description="CBM6" evidence="9">
    <location>
        <begin position="313"/>
        <end position="434"/>
    </location>
</feature>
<evidence type="ECO:0000256" key="3">
    <source>
        <dbReference type="ARBA" id="ARBA00022729"/>
    </source>
</evidence>
<comment type="similarity">
    <text evidence="1 8">Belongs to the glycosyl hydrolase 43 family.</text>
</comment>
<evidence type="ECO:0000256" key="1">
    <source>
        <dbReference type="ARBA" id="ARBA00009865"/>
    </source>
</evidence>
<dbReference type="InterPro" id="IPR006710">
    <property type="entry name" value="Glyco_hydro_43"/>
</dbReference>
<dbReference type="Pfam" id="PF03422">
    <property type="entry name" value="CBM_6"/>
    <property type="match status" value="1"/>
</dbReference>
<dbReference type="InterPro" id="IPR005084">
    <property type="entry name" value="CBM6"/>
</dbReference>
<name>A0A238Z0D0_9FLAO</name>
<keyword evidence="3" id="KW-0732">Signal</keyword>
<dbReference type="GO" id="GO:0030246">
    <property type="term" value="F:carbohydrate binding"/>
    <property type="evidence" value="ECO:0007669"/>
    <property type="project" value="InterPro"/>
</dbReference>
<dbReference type="OrthoDB" id="9763933at2"/>
<keyword evidence="5" id="KW-0119">Carbohydrate metabolism</keyword>
<proteinExistence type="inferred from homology"/>
<dbReference type="InterPro" id="IPR023296">
    <property type="entry name" value="Glyco_hydro_beta-prop_sf"/>
</dbReference>
<dbReference type="PANTHER" id="PTHR43772">
    <property type="entry name" value="ENDO-1,4-BETA-XYLANASE"/>
    <property type="match status" value="1"/>
</dbReference>
<dbReference type="GO" id="GO:0045493">
    <property type="term" value="P:xylan catabolic process"/>
    <property type="evidence" value="ECO:0007669"/>
    <property type="project" value="UniProtKB-KW"/>
</dbReference>
<keyword evidence="2" id="KW-0858">Xylan degradation</keyword>
<dbReference type="Proteomes" id="UP000198384">
    <property type="component" value="Unassembled WGS sequence"/>
</dbReference>
<dbReference type="InterPro" id="IPR006584">
    <property type="entry name" value="Cellulose-bd_IV"/>
</dbReference>
<dbReference type="PROSITE" id="PS51175">
    <property type="entry name" value="CBM6"/>
    <property type="match status" value="1"/>
</dbReference>
<dbReference type="GO" id="GO:0004553">
    <property type="term" value="F:hydrolase activity, hydrolyzing O-glycosyl compounds"/>
    <property type="evidence" value="ECO:0007669"/>
    <property type="project" value="InterPro"/>
</dbReference>
<keyword evidence="11" id="KW-1185">Reference proteome</keyword>
<dbReference type="InterPro" id="IPR052176">
    <property type="entry name" value="Glycosyl_Hydrlase_43_Enz"/>
</dbReference>
<dbReference type="SUPFAM" id="SSF75005">
    <property type="entry name" value="Arabinanase/levansucrase/invertase"/>
    <property type="match status" value="1"/>
</dbReference>
<evidence type="ECO:0000313" key="11">
    <source>
        <dbReference type="Proteomes" id="UP000198384"/>
    </source>
</evidence>
<keyword evidence="4 8" id="KW-0378">Hydrolase</keyword>
<keyword evidence="6 8" id="KW-0326">Glycosidase</keyword>
<dbReference type="PANTHER" id="PTHR43772:SF2">
    <property type="entry name" value="PUTATIVE (AFU_ORTHOLOGUE AFUA_2G04480)-RELATED"/>
    <property type="match status" value="1"/>
</dbReference>
<dbReference type="SMART" id="SM00606">
    <property type="entry name" value="CBD_IV"/>
    <property type="match status" value="1"/>
</dbReference>
<dbReference type="Gene3D" id="2.60.120.260">
    <property type="entry name" value="Galactose-binding domain-like"/>
    <property type="match status" value="1"/>
</dbReference>
<dbReference type="RefSeq" id="WP_089382853.1">
    <property type="nucleotide sequence ID" value="NZ_FZNT01000012.1"/>
</dbReference>
<sequence>MRLLQLRTILILNILFFITNLSFGQNPVTKHKGVSDPHIRVFNDTLHLYSGHDDSPEDKLWVMKDWRVFSSTNLLDWNLTTTISPKDNYMDENSIDCWASDAATRNGNYYFYFSDQKRGIGVMTANSPTGPFKDALGKPLVAPLHDPTIFIDDDVKNTPYIVYGDKSDSYYIAKLNEDMISTSEAPKPIEIIGEGWENAPKWMDKNYLFKNKDTYYLSWGNQYAISKNLYGPYKCVGAVGKGYNLNELAHSSFFWWKGQFYHIWCYYIKNGYKFRESIISYCHIDDNGEIVTDTNFLDLHFSNGVGQYNASWDKIEAEWYYEVSPNIIKKGTKKNGFVLTDITNNSWVKYANVNFETKKERFEALLQKVKGKGEIEIRMNKLKGLLIGTVYIDEKSTASTINCKIKNVTGIKDIYLVFKGNKKFKVELDYFKFID</sequence>
<dbReference type="CDD" id="cd04084">
    <property type="entry name" value="CBM6_xylanase-like"/>
    <property type="match status" value="1"/>
</dbReference>
<feature type="site" description="Important for catalytic activity, responsible for pKa modulation of the active site Glu and correct orientation of both the proton donor and substrate" evidence="7">
    <location>
        <position position="146"/>
    </location>
</feature>
<evidence type="ECO:0000259" key="9">
    <source>
        <dbReference type="PROSITE" id="PS51175"/>
    </source>
</evidence>
<dbReference type="SUPFAM" id="SSF49785">
    <property type="entry name" value="Galactose-binding domain-like"/>
    <property type="match status" value="1"/>
</dbReference>
<organism evidence="10 11">
    <name type="scientific">Lutibacter agarilyticus</name>
    <dbReference type="NCBI Taxonomy" id="1109740"/>
    <lineage>
        <taxon>Bacteria</taxon>
        <taxon>Pseudomonadati</taxon>
        <taxon>Bacteroidota</taxon>
        <taxon>Flavobacteriia</taxon>
        <taxon>Flavobacteriales</taxon>
        <taxon>Flavobacteriaceae</taxon>
        <taxon>Lutibacter</taxon>
    </lineage>
</organism>
<evidence type="ECO:0000256" key="2">
    <source>
        <dbReference type="ARBA" id="ARBA00022651"/>
    </source>
</evidence>
<evidence type="ECO:0000313" key="10">
    <source>
        <dbReference type="EMBL" id="SNR76885.1"/>
    </source>
</evidence>
<keyword evidence="2" id="KW-0624">Polysaccharide degradation</keyword>
<gene>
    <name evidence="10" type="ORF">SAMN06265371_1123</name>
</gene>
<evidence type="ECO:0000256" key="8">
    <source>
        <dbReference type="RuleBase" id="RU361187"/>
    </source>
</evidence>
<dbReference type="Gene3D" id="2.115.10.20">
    <property type="entry name" value="Glycosyl hydrolase domain, family 43"/>
    <property type="match status" value="1"/>
</dbReference>
<reference evidence="10 11" key="1">
    <citation type="submission" date="2017-06" db="EMBL/GenBank/DDBJ databases">
        <authorList>
            <person name="Kim H.J."/>
            <person name="Triplett B.A."/>
        </authorList>
    </citation>
    <scope>NUCLEOTIDE SEQUENCE [LARGE SCALE GENOMIC DNA]</scope>
    <source>
        <strain evidence="10 11">DSM 29150</strain>
    </source>
</reference>
<evidence type="ECO:0000256" key="7">
    <source>
        <dbReference type="PIRSR" id="PIRSR606710-2"/>
    </source>
</evidence>
<dbReference type="Pfam" id="PF04616">
    <property type="entry name" value="Glyco_hydro_43"/>
    <property type="match status" value="1"/>
</dbReference>
<evidence type="ECO:0000256" key="5">
    <source>
        <dbReference type="ARBA" id="ARBA00023277"/>
    </source>
</evidence>
<protein>
    <submittedName>
        <fullName evidence="10">Carbohydrate binding module (Family 6)</fullName>
    </submittedName>
</protein>